<dbReference type="PROSITE" id="PS51257">
    <property type="entry name" value="PROKAR_LIPOPROTEIN"/>
    <property type="match status" value="1"/>
</dbReference>
<dbReference type="AlphaFoldDB" id="A0A916ZXD5"/>
<comment type="caution">
    <text evidence="1">The sequence shown here is derived from an EMBL/GenBank/DDBJ whole genome shotgun (WGS) entry which is preliminary data.</text>
</comment>
<proteinExistence type="predicted"/>
<dbReference type="EMBL" id="BMGL01000010">
    <property type="protein sequence ID" value="GGE17357.1"/>
    <property type="molecule type" value="Genomic_DNA"/>
</dbReference>
<evidence type="ECO:0008006" key="3">
    <source>
        <dbReference type="Google" id="ProtNLM"/>
    </source>
</evidence>
<dbReference type="InterPro" id="IPR045607">
    <property type="entry name" value="DUF6452"/>
</dbReference>
<organism evidence="1 2">
    <name type="scientific">Psychroflexus salis</name>
    <dbReference type="NCBI Taxonomy" id="1526574"/>
    <lineage>
        <taxon>Bacteria</taxon>
        <taxon>Pseudomonadati</taxon>
        <taxon>Bacteroidota</taxon>
        <taxon>Flavobacteriia</taxon>
        <taxon>Flavobacteriales</taxon>
        <taxon>Flavobacteriaceae</taxon>
        <taxon>Psychroflexus</taxon>
    </lineage>
</organism>
<name>A0A916ZXD5_9FLAO</name>
<evidence type="ECO:0000313" key="2">
    <source>
        <dbReference type="Proteomes" id="UP000599688"/>
    </source>
</evidence>
<reference evidence="1 2" key="1">
    <citation type="journal article" date="2014" name="Int. J. Syst. Evol. Microbiol.">
        <title>Complete genome sequence of Corynebacterium casei LMG S-19264T (=DSM 44701T), isolated from a smear-ripened cheese.</title>
        <authorList>
            <consortium name="US DOE Joint Genome Institute (JGI-PGF)"/>
            <person name="Walter F."/>
            <person name="Albersmeier A."/>
            <person name="Kalinowski J."/>
            <person name="Ruckert C."/>
        </authorList>
    </citation>
    <scope>NUCLEOTIDE SEQUENCE [LARGE SCALE GENOMIC DNA]</scope>
    <source>
        <strain evidence="1 2">CGMCC 1.12925</strain>
    </source>
</reference>
<protein>
    <recommendedName>
        <fullName evidence="3">Lipoprotein</fullName>
    </recommendedName>
</protein>
<keyword evidence="2" id="KW-1185">Reference proteome</keyword>
<sequence length="168" mass="19775">MKLIKKLFIFSSLGFLFLGCERDDICSEAFQVTPRLIIEFYDINETESNKNVSDLSIVAFGEEDTLDLGTTNRIEIPLRTDQESTRYSFIRLANNEEFINVDEINFSYANREIYVNRACGFKSEFLDFRAFRVIEDNPENNWMRSLSVQQTQIENDQNEDQVHLFIFH</sequence>
<gene>
    <name evidence="1" type="ORF">GCM10010831_18270</name>
</gene>
<accession>A0A916ZXD5</accession>
<dbReference type="Pfam" id="PF20050">
    <property type="entry name" value="DUF6452"/>
    <property type="match status" value="1"/>
</dbReference>
<dbReference type="RefSeq" id="WP_188406543.1">
    <property type="nucleotide sequence ID" value="NZ_BMGL01000010.1"/>
</dbReference>
<evidence type="ECO:0000313" key="1">
    <source>
        <dbReference type="EMBL" id="GGE17357.1"/>
    </source>
</evidence>
<dbReference type="Proteomes" id="UP000599688">
    <property type="component" value="Unassembled WGS sequence"/>
</dbReference>